<evidence type="ECO:0000256" key="4">
    <source>
        <dbReference type="ARBA" id="ARBA00022741"/>
    </source>
</evidence>
<feature type="domain" description="Methionyl/Valyl/Leucyl/Isoleucyl-tRNA synthetase anticodon-binding" evidence="11">
    <location>
        <begin position="493"/>
        <end position="582"/>
    </location>
</feature>
<dbReference type="InterPro" id="IPR014729">
    <property type="entry name" value="Rossmann-like_a/b/a_fold"/>
</dbReference>
<evidence type="ECO:0000259" key="11">
    <source>
        <dbReference type="Pfam" id="PF08264"/>
    </source>
</evidence>
<dbReference type="KEGG" id="fcz:IMF26_05590"/>
<dbReference type="CDD" id="cd07958">
    <property type="entry name" value="Anticodon_Ia_Leu_BEm"/>
    <property type="match status" value="1"/>
</dbReference>
<keyword evidence="7" id="KW-0030">Aminoacyl-tRNA synthetase</keyword>
<proteinExistence type="inferred from homology"/>
<dbReference type="EMBL" id="CP062796">
    <property type="protein sequence ID" value="QUL97605.1"/>
    <property type="molecule type" value="Genomic_DNA"/>
</dbReference>
<protein>
    <recommendedName>
        <fullName evidence="2">leucine--tRNA ligase</fullName>
        <ecNumber evidence="2">6.1.1.4</ecNumber>
    </recommendedName>
</protein>
<dbReference type="InterPro" id="IPR002302">
    <property type="entry name" value="Leu-tRNA-ligase"/>
</dbReference>
<feature type="region of interest" description="Disordered" evidence="9">
    <location>
        <begin position="466"/>
        <end position="486"/>
    </location>
</feature>
<gene>
    <name evidence="12" type="ORF">IMF26_05590</name>
</gene>
<dbReference type="GO" id="GO:0005829">
    <property type="term" value="C:cytosol"/>
    <property type="evidence" value="ECO:0007669"/>
    <property type="project" value="TreeGrafter"/>
</dbReference>
<evidence type="ECO:0000256" key="7">
    <source>
        <dbReference type="ARBA" id="ARBA00023146"/>
    </source>
</evidence>
<dbReference type="PANTHER" id="PTHR43740:SF2">
    <property type="entry name" value="LEUCINE--TRNA LIGASE, MITOCHONDRIAL"/>
    <property type="match status" value="1"/>
</dbReference>
<dbReference type="SUPFAM" id="SSF52374">
    <property type="entry name" value="Nucleotidylyl transferase"/>
    <property type="match status" value="1"/>
</dbReference>
<comment type="catalytic activity">
    <reaction evidence="8">
        <text>tRNA(Leu) + L-leucine + ATP = L-leucyl-tRNA(Leu) + AMP + diphosphate</text>
        <dbReference type="Rhea" id="RHEA:11688"/>
        <dbReference type="Rhea" id="RHEA-COMP:9613"/>
        <dbReference type="Rhea" id="RHEA-COMP:9622"/>
        <dbReference type="ChEBI" id="CHEBI:30616"/>
        <dbReference type="ChEBI" id="CHEBI:33019"/>
        <dbReference type="ChEBI" id="CHEBI:57427"/>
        <dbReference type="ChEBI" id="CHEBI:78442"/>
        <dbReference type="ChEBI" id="CHEBI:78494"/>
        <dbReference type="ChEBI" id="CHEBI:456215"/>
        <dbReference type="EC" id="6.1.1.4"/>
    </reaction>
</comment>
<dbReference type="PRINTS" id="PR00985">
    <property type="entry name" value="TRNASYNTHLEU"/>
</dbReference>
<evidence type="ECO:0000256" key="5">
    <source>
        <dbReference type="ARBA" id="ARBA00022840"/>
    </source>
</evidence>
<name>A0AAT9LCH4_9FIRM</name>
<dbReference type="GO" id="GO:0004823">
    <property type="term" value="F:leucine-tRNA ligase activity"/>
    <property type="evidence" value="ECO:0007669"/>
    <property type="project" value="UniProtKB-EC"/>
</dbReference>
<dbReference type="InterPro" id="IPR009080">
    <property type="entry name" value="tRNAsynth_Ia_anticodon-bd"/>
</dbReference>
<keyword evidence="4" id="KW-0547">Nucleotide-binding</keyword>
<evidence type="ECO:0000256" key="6">
    <source>
        <dbReference type="ARBA" id="ARBA00022917"/>
    </source>
</evidence>
<dbReference type="EC" id="6.1.1.4" evidence="2"/>
<dbReference type="GO" id="GO:0005524">
    <property type="term" value="F:ATP binding"/>
    <property type="evidence" value="ECO:0007669"/>
    <property type="project" value="UniProtKB-KW"/>
</dbReference>
<keyword evidence="6" id="KW-0648">Protein biosynthesis</keyword>
<evidence type="ECO:0000313" key="12">
    <source>
        <dbReference type="EMBL" id="QUL97605.1"/>
    </source>
</evidence>
<reference evidence="12" key="2">
    <citation type="journal article" date="2023" name="Biology">
        <title>Prokaryotic Life Associated with Coal-Fire Gas Vents Revealed by Metagenomics.</title>
        <authorList>
            <person name="Kadnikov V.V."/>
            <person name="Mardanov A.V."/>
            <person name="Beletsky A.V."/>
            <person name="Karnachuk O.V."/>
            <person name="Ravin N.V."/>
        </authorList>
    </citation>
    <scope>NUCLEOTIDE SEQUENCE</scope>
    <source>
        <strain evidence="12">Bu02</strain>
    </source>
</reference>
<dbReference type="Pfam" id="PF00133">
    <property type="entry name" value="tRNA-synt_1"/>
    <property type="match status" value="1"/>
</dbReference>
<dbReference type="Pfam" id="PF08264">
    <property type="entry name" value="Anticodon_1"/>
    <property type="match status" value="1"/>
</dbReference>
<organism evidence="12">
    <name type="scientific">Candidatus Fermentithermobacillus carboniphilus</name>
    <dbReference type="NCBI Taxonomy" id="3085328"/>
    <lineage>
        <taxon>Bacteria</taxon>
        <taxon>Bacillati</taxon>
        <taxon>Bacillota</taxon>
        <taxon>Candidatus Fermentithermobacillia</taxon>
        <taxon>Candidatus Fermentithermobacillales</taxon>
        <taxon>Candidatus Fermentithermobacillaceae</taxon>
        <taxon>Candidatus Fermentithermobacillus</taxon>
    </lineage>
</organism>
<evidence type="ECO:0000256" key="8">
    <source>
        <dbReference type="ARBA" id="ARBA00047469"/>
    </source>
</evidence>
<evidence type="ECO:0000256" key="1">
    <source>
        <dbReference type="ARBA" id="ARBA00005594"/>
    </source>
</evidence>
<evidence type="ECO:0000259" key="10">
    <source>
        <dbReference type="Pfam" id="PF00133"/>
    </source>
</evidence>
<dbReference type="Gene3D" id="3.40.50.620">
    <property type="entry name" value="HUPs"/>
    <property type="match status" value="1"/>
</dbReference>
<keyword evidence="5" id="KW-0067">ATP-binding</keyword>
<dbReference type="SUPFAM" id="SSF47323">
    <property type="entry name" value="Anticodon-binding domain of a subclass of class I aminoacyl-tRNA synthetases"/>
    <property type="match status" value="1"/>
</dbReference>
<comment type="similarity">
    <text evidence="1">Belongs to the class-I aminoacyl-tRNA synthetase family.</text>
</comment>
<dbReference type="FunFam" id="1.10.730.10:FF:000002">
    <property type="entry name" value="Leucine--tRNA ligase"/>
    <property type="match status" value="1"/>
</dbReference>
<evidence type="ECO:0000256" key="3">
    <source>
        <dbReference type="ARBA" id="ARBA00022598"/>
    </source>
</evidence>
<dbReference type="InterPro" id="IPR013155">
    <property type="entry name" value="M/V/L/I-tRNA-synth_anticd-bd"/>
</dbReference>
<feature type="domain" description="Aminoacyl-tRNA synthetase class Ia" evidence="10">
    <location>
        <begin position="22"/>
        <end position="437"/>
    </location>
</feature>
<reference evidence="12" key="1">
    <citation type="submission" date="2020-10" db="EMBL/GenBank/DDBJ databases">
        <authorList>
            <person name="Kadnikov V."/>
            <person name="Beletsky A.V."/>
            <person name="Mardanov A.V."/>
            <person name="Karnachuk O.V."/>
            <person name="Ravin N.V."/>
        </authorList>
    </citation>
    <scope>NUCLEOTIDE SEQUENCE</scope>
    <source>
        <strain evidence="12">Bu02</strain>
    </source>
</reference>
<dbReference type="Gene3D" id="1.10.730.10">
    <property type="entry name" value="Isoleucyl-tRNA Synthetase, Domain 1"/>
    <property type="match status" value="1"/>
</dbReference>
<evidence type="ECO:0000256" key="2">
    <source>
        <dbReference type="ARBA" id="ARBA00013164"/>
    </source>
</evidence>
<accession>A0AAT9LCH4</accession>
<dbReference type="GO" id="GO:0006429">
    <property type="term" value="P:leucyl-tRNA aminoacylation"/>
    <property type="evidence" value="ECO:0007669"/>
    <property type="project" value="InterPro"/>
</dbReference>
<dbReference type="PANTHER" id="PTHR43740">
    <property type="entry name" value="LEUCYL-TRNA SYNTHETASE"/>
    <property type="match status" value="1"/>
</dbReference>
<keyword evidence="3 12" id="KW-0436">Ligase</keyword>
<evidence type="ECO:0000256" key="9">
    <source>
        <dbReference type="SAM" id="MobiDB-lite"/>
    </source>
</evidence>
<dbReference type="AlphaFoldDB" id="A0AAT9LCH4"/>
<dbReference type="CDD" id="cd00812">
    <property type="entry name" value="LeuRS_core"/>
    <property type="match status" value="1"/>
</dbReference>
<dbReference type="InterPro" id="IPR002300">
    <property type="entry name" value="aa-tRNA-synth_Ia"/>
</dbReference>
<sequence length="584" mass="66838">MSRATSGLRGHETYDHKKIEKKWQERWRDSQAYVASEDPSKEKFYCLETFPYASGAINMEHLRNYTMGDVLARYRRARGYNVLHPMGWNAFGIPAENAAIQRGMPPDRWSWENIAKMRENLKSLGLSYDWSREVTTAFPEYYKWTQWLFLLLYKRGLAYRKKALANWCPACRTVLADEEVIGGRCRWCDSAVEKREMEQWFFRITEYAEKLLSDLDELEVRPEHVKTMLKKDTYLMRDWPVSRQRYWGPPIPVVYCSRCGVVPVPEEDLPVRLPLGSKAMQKGPLSLDLDEQFVSTMCPECGGPAKRETDTIDTLVCSSWYFYRCTSPYESDMPFRQDRVRYWNPVDQYICGGERAVSHLLYSRFITKVLYDAGLVPTREPFKRLLTPGAAILDGAGMSKSSGNVVSPEAIVEEYGADVVRVSIVFAAPPERDLELSGQGVRWSQRFLKIVWKLVVEESVTDVRDERREGETAGACDGGPGGISAVSTEGLREMTHRTIEKVTEDLERVALDTAITRLMEFSGYLGRYLKLPADAQDLGALREAKETLVRLLNPFAPHIAHEMWERLGHCETVEAAGWPSPNPA</sequence>